<evidence type="ECO:0000256" key="3">
    <source>
        <dbReference type="ARBA" id="ARBA00022491"/>
    </source>
</evidence>
<keyword evidence="6 9" id="KW-0539">Nucleus</keyword>
<feature type="domain" description="PB1" evidence="10">
    <location>
        <begin position="93"/>
        <end position="199"/>
    </location>
</feature>
<comment type="similarity">
    <text evidence="2 9">Belongs to the Aux/IAA family.</text>
</comment>
<evidence type="ECO:0000256" key="4">
    <source>
        <dbReference type="ARBA" id="ARBA00023015"/>
    </source>
</evidence>
<dbReference type="InterPro" id="IPR003311">
    <property type="entry name" value="AUX_IAA"/>
</dbReference>
<comment type="subunit">
    <text evidence="9">Homodimers and heterodimers.</text>
</comment>
<organism evidence="11 12">
    <name type="scientific">Artemisia annua</name>
    <name type="common">Sweet wormwood</name>
    <dbReference type="NCBI Taxonomy" id="35608"/>
    <lineage>
        <taxon>Eukaryota</taxon>
        <taxon>Viridiplantae</taxon>
        <taxon>Streptophyta</taxon>
        <taxon>Embryophyta</taxon>
        <taxon>Tracheophyta</taxon>
        <taxon>Spermatophyta</taxon>
        <taxon>Magnoliopsida</taxon>
        <taxon>eudicotyledons</taxon>
        <taxon>Gunneridae</taxon>
        <taxon>Pentapetalae</taxon>
        <taxon>asterids</taxon>
        <taxon>campanulids</taxon>
        <taxon>Asterales</taxon>
        <taxon>Asteraceae</taxon>
        <taxon>Asteroideae</taxon>
        <taxon>Anthemideae</taxon>
        <taxon>Artemisiinae</taxon>
        <taxon>Artemisia</taxon>
    </lineage>
</organism>
<dbReference type="AlphaFoldDB" id="A0A2U1PCP5"/>
<dbReference type="Gene3D" id="3.10.20.90">
    <property type="entry name" value="Phosphatidylinositol 3-kinase Catalytic Subunit, Chain A, domain 1"/>
    <property type="match status" value="1"/>
</dbReference>
<dbReference type="FunFam" id="3.10.20.90:FF:000225">
    <property type="entry name" value="Auxin-responsive protein"/>
    <property type="match status" value="1"/>
</dbReference>
<comment type="caution">
    <text evidence="11">The sequence shown here is derived from an EMBL/GenBank/DDBJ whole genome shotgun (WGS) entry which is preliminary data.</text>
</comment>
<dbReference type="Pfam" id="PF02309">
    <property type="entry name" value="AUX_IAA"/>
    <property type="match status" value="1"/>
</dbReference>
<evidence type="ECO:0000313" key="11">
    <source>
        <dbReference type="EMBL" id="PWA83523.1"/>
    </source>
</evidence>
<dbReference type="InterPro" id="IPR033389">
    <property type="entry name" value="AUX/IAA_dom"/>
</dbReference>
<dbReference type="SUPFAM" id="SSF54277">
    <property type="entry name" value="CAD &amp; PB1 domains"/>
    <property type="match status" value="1"/>
</dbReference>
<evidence type="ECO:0000256" key="7">
    <source>
        <dbReference type="ARBA" id="ARBA00023294"/>
    </source>
</evidence>
<evidence type="ECO:0000256" key="8">
    <source>
        <dbReference type="ARBA" id="ARBA00025283"/>
    </source>
</evidence>
<comment type="function">
    <text evidence="8">Aux/IAA proteins are short-lived transcriptional factors that function as repressors of early auxin response genes at low auxin concentrations. Repression is thought to result from the interaction with auxin response factors (ARFs), proteins that bind to the auxin-responsive promoter element (AuxRE). Formation of heterodimers with ARF proteins may alter their ability to modulate early auxin response genes expression.</text>
</comment>
<reference evidence="11 12" key="1">
    <citation type="journal article" date="2018" name="Mol. Plant">
        <title>The genome of Artemisia annua provides insight into the evolution of Asteraceae family and artemisinin biosynthesis.</title>
        <authorList>
            <person name="Shen Q."/>
            <person name="Zhang L."/>
            <person name="Liao Z."/>
            <person name="Wang S."/>
            <person name="Yan T."/>
            <person name="Shi P."/>
            <person name="Liu M."/>
            <person name="Fu X."/>
            <person name="Pan Q."/>
            <person name="Wang Y."/>
            <person name="Lv Z."/>
            <person name="Lu X."/>
            <person name="Zhang F."/>
            <person name="Jiang W."/>
            <person name="Ma Y."/>
            <person name="Chen M."/>
            <person name="Hao X."/>
            <person name="Li L."/>
            <person name="Tang Y."/>
            <person name="Lv G."/>
            <person name="Zhou Y."/>
            <person name="Sun X."/>
            <person name="Brodelius P.E."/>
            <person name="Rose J.K.C."/>
            <person name="Tang K."/>
        </authorList>
    </citation>
    <scope>NUCLEOTIDE SEQUENCE [LARGE SCALE GENOMIC DNA]</scope>
    <source>
        <strain evidence="12">cv. Huhao1</strain>
        <tissue evidence="11">Leaf</tissue>
    </source>
</reference>
<evidence type="ECO:0000256" key="9">
    <source>
        <dbReference type="RuleBase" id="RU004549"/>
    </source>
</evidence>
<evidence type="ECO:0000256" key="5">
    <source>
        <dbReference type="ARBA" id="ARBA00023163"/>
    </source>
</evidence>
<dbReference type="PANTHER" id="PTHR31734:SF2">
    <property type="entry name" value="AUXIN-RESPONSIVE PROTEIN IAA26"/>
    <property type="match status" value="1"/>
</dbReference>
<dbReference type="EMBL" id="PKPP01001339">
    <property type="protein sequence ID" value="PWA83523.1"/>
    <property type="molecule type" value="Genomic_DNA"/>
</dbReference>
<dbReference type="OrthoDB" id="615826at2759"/>
<dbReference type="GO" id="GO:0009734">
    <property type="term" value="P:auxin-activated signaling pathway"/>
    <property type="evidence" value="ECO:0007669"/>
    <property type="project" value="UniProtKB-UniRule"/>
</dbReference>
<evidence type="ECO:0000256" key="6">
    <source>
        <dbReference type="ARBA" id="ARBA00023242"/>
    </source>
</evidence>
<evidence type="ECO:0000259" key="10">
    <source>
        <dbReference type="PROSITE" id="PS51745"/>
    </source>
</evidence>
<protein>
    <recommendedName>
        <fullName evidence="9">Auxin-responsive protein</fullName>
    </recommendedName>
</protein>
<evidence type="ECO:0000313" key="12">
    <source>
        <dbReference type="Proteomes" id="UP000245207"/>
    </source>
</evidence>
<comment type="subcellular location">
    <subcellularLocation>
        <location evidence="1 9">Nucleus</location>
    </subcellularLocation>
</comment>
<gene>
    <name evidence="11" type="ORF">CTI12_AA167910</name>
</gene>
<dbReference type="GO" id="GO:0005634">
    <property type="term" value="C:nucleus"/>
    <property type="evidence" value="ECO:0007669"/>
    <property type="project" value="UniProtKB-SubCell"/>
</dbReference>
<accession>A0A2U1PCP5</accession>
<dbReference type="GO" id="GO:0006355">
    <property type="term" value="P:regulation of DNA-templated transcription"/>
    <property type="evidence" value="ECO:0007669"/>
    <property type="project" value="InterPro"/>
</dbReference>
<proteinExistence type="inferred from homology"/>
<dbReference type="STRING" id="35608.A0A2U1PCP5"/>
<name>A0A2U1PCP5_ARTAN</name>
<dbReference type="Proteomes" id="UP000245207">
    <property type="component" value="Unassembled WGS sequence"/>
</dbReference>
<keyword evidence="3 9" id="KW-0678">Repressor</keyword>
<dbReference type="PANTHER" id="PTHR31734">
    <property type="entry name" value="AUXIN-RESPONSIVE PROTEIN IAA17"/>
    <property type="match status" value="1"/>
</dbReference>
<evidence type="ECO:0000256" key="1">
    <source>
        <dbReference type="ARBA" id="ARBA00004123"/>
    </source>
</evidence>
<sequence>MEGYTKLKKVIIKEACEETRLELRLCPPGDDFYSNGSPKRAAQLHSVVGWPPVRTSRKNIKTSSNSTKVSSSEKVLVDGSDCKNTSSSNDENSLYVKINMDGVAIGRKVDLKAYDNYHSLSSAVEELFQGLLAAQGDGSSSATNMQIDLTTGLFDGNGEYTLVYEDNEGDRILVGDVPWDMFISSAKRLRVLKTSELPVLRHRNN</sequence>
<keyword evidence="12" id="KW-1185">Reference proteome</keyword>
<dbReference type="InterPro" id="IPR053793">
    <property type="entry name" value="PB1-like"/>
</dbReference>
<keyword evidence="4 9" id="KW-0805">Transcription regulation</keyword>
<keyword evidence="5 9" id="KW-0804">Transcription</keyword>
<evidence type="ECO:0000256" key="2">
    <source>
        <dbReference type="ARBA" id="ARBA00006728"/>
    </source>
</evidence>
<dbReference type="PROSITE" id="PS51745">
    <property type="entry name" value="PB1"/>
    <property type="match status" value="1"/>
</dbReference>
<keyword evidence="7 9" id="KW-0927">Auxin signaling pathway</keyword>